<accession>A0AAP4BEB9</accession>
<keyword evidence="3" id="KW-1185">Reference proteome</keyword>
<organism evidence="2 3">
    <name type="scientific">Fusibacillus kribbianus</name>
    <dbReference type="NCBI Taxonomy" id="3044208"/>
    <lineage>
        <taxon>Bacteria</taxon>
        <taxon>Bacillati</taxon>
        <taxon>Bacillota</taxon>
        <taxon>Clostridia</taxon>
        <taxon>Lachnospirales</taxon>
        <taxon>Lachnospiraceae</taxon>
        <taxon>Fusibacillus</taxon>
    </lineage>
</organism>
<gene>
    <name evidence="2" type="ORF">QJ036_10825</name>
</gene>
<sequence length="113" mass="12695">MKTAGIIWLLLGVVWGVRAVGEFRLRGRYAEHAKKKIREDRQGEWDILCRKMGGCDLAFGLVFLIMGSACILDGFSLLPAENIITPVMALGIIVCLGILFARLLMWDDYTHKK</sequence>
<feature type="transmembrane region" description="Helical" evidence="1">
    <location>
        <begin position="83"/>
        <end position="105"/>
    </location>
</feature>
<dbReference type="EMBL" id="JASGBQ010000022">
    <property type="protein sequence ID" value="MDI9242959.1"/>
    <property type="molecule type" value="Genomic_DNA"/>
</dbReference>
<keyword evidence="1" id="KW-1133">Transmembrane helix</keyword>
<name>A0AAP4BEB9_9FIRM</name>
<protein>
    <recommendedName>
        <fullName evidence="4">DUF3784 domain-containing protein</fullName>
    </recommendedName>
</protein>
<keyword evidence="1" id="KW-0472">Membrane</keyword>
<dbReference type="RefSeq" id="WP_283231394.1">
    <property type="nucleotide sequence ID" value="NZ_JASGBQ010000022.1"/>
</dbReference>
<feature type="transmembrane region" description="Helical" evidence="1">
    <location>
        <begin position="57"/>
        <end position="77"/>
    </location>
</feature>
<feature type="transmembrane region" description="Helical" evidence="1">
    <location>
        <begin position="6"/>
        <end position="25"/>
    </location>
</feature>
<evidence type="ECO:0000313" key="2">
    <source>
        <dbReference type="EMBL" id="MDI9242959.1"/>
    </source>
</evidence>
<reference evidence="2 3" key="1">
    <citation type="submission" date="2023-05" db="EMBL/GenBank/DDBJ databases">
        <title>[ruminococcus] sp. nov., isolated from a pig farm feces dump.</title>
        <authorList>
            <person name="Chang Y.-H."/>
        </authorList>
    </citation>
    <scope>NUCLEOTIDE SEQUENCE [LARGE SCALE GENOMIC DNA]</scope>
    <source>
        <strain evidence="2 3">YH-rum2234</strain>
    </source>
</reference>
<evidence type="ECO:0008006" key="4">
    <source>
        <dbReference type="Google" id="ProtNLM"/>
    </source>
</evidence>
<evidence type="ECO:0000313" key="3">
    <source>
        <dbReference type="Proteomes" id="UP001300383"/>
    </source>
</evidence>
<proteinExistence type="predicted"/>
<keyword evidence="1" id="KW-0812">Transmembrane</keyword>
<comment type="caution">
    <text evidence="2">The sequence shown here is derived from an EMBL/GenBank/DDBJ whole genome shotgun (WGS) entry which is preliminary data.</text>
</comment>
<dbReference type="Proteomes" id="UP001300383">
    <property type="component" value="Unassembled WGS sequence"/>
</dbReference>
<dbReference type="AlphaFoldDB" id="A0AAP4BEB9"/>
<evidence type="ECO:0000256" key="1">
    <source>
        <dbReference type="SAM" id="Phobius"/>
    </source>
</evidence>